<dbReference type="InterPro" id="IPR007320">
    <property type="entry name" value="PDCD2_C"/>
</dbReference>
<keyword evidence="3" id="KW-1185">Reference proteome</keyword>
<gene>
    <name evidence="2" type="ORF">CINCED_3A021798</name>
</gene>
<protein>
    <submittedName>
        <fullName evidence="2">Programmed cell death protein 2, C-terminal</fullName>
    </submittedName>
</protein>
<evidence type="ECO:0000259" key="1">
    <source>
        <dbReference type="Pfam" id="PF04194"/>
    </source>
</evidence>
<dbReference type="EMBL" id="CABPRJ010002372">
    <property type="protein sequence ID" value="VVC43772.1"/>
    <property type="molecule type" value="Genomic_DNA"/>
</dbReference>
<dbReference type="GO" id="GO:0005737">
    <property type="term" value="C:cytoplasm"/>
    <property type="evidence" value="ECO:0007669"/>
    <property type="project" value="InterPro"/>
</dbReference>
<sequence length="336" mass="38518">MSSVMLGTIDKDSTIEPFRLTSQFFPSKVGGKPAWLDLKHIPEASELICSKCNVPVVFLCQLYAPIDEPDRHGACFHRTLYVFFCNECKDNRTFLVFRSQLCIKNDYYSDDPAEPGDLDITPDMWGIKLCKICGCKSIIEYEYLYCSSHHQNIDLNRELKDKFVVILPEYIIDEESDDCSVESSLNSEDDESDNSENCEIAHIPKGSLQDMDGLDEALLEMAYGGDKDDEYFEKFKKSISSVPGQIIRYDRLGAPLWICTKRIPELNDIPSCQFCGKQRSFEFQIMPQILYYLKLPEFSSNDSSFNFGILAVYTCPESCETGDKYNKEFLWEQSPL</sequence>
<reference evidence="2 3" key="1">
    <citation type="submission" date="2019-08" db="EMBL/GenBank/DDBJ databases">
        <authorList>
            <person name="Alioto T."/>
            <person name="Alioto T."/>
            <person name="Gomez Garrido J."/>
        </authorList>
    </citation>
    <scope>NUCLEOTIDE SEQUENCE [LARGE SCALE GENOMIC DNA]</scope>
</reference>
<proteinExistence type="predicted"/>
<evidence type="ECO:0000313" key="3">
    <source>
        <dbReference type="Proteomes" id="UP000325440"/>
    </source>
</evidence>
<accession>A0A5E4NFR6</accession>
<organism evidence="2 3">
    <name type="scientific">Cinara cedri</name>
    <dbReference type="NCBI Taxonomy" id="506608"/>
    <lineage>
        <taxon>Eukaryota</taxon>
        <taxon>Metazoa</taxon>
        <taxon>Ecdysozoa</taxon>
        <taxon>Arthropoda</taxon>
        <taxon>Hexapoda</taxon>
        <taxon>Insecta</taxon>
        <taxon>Pterygota</taxon>
        <taxon>Neoptera</taxon>
        <taxon>Paraneoptera</taxon>
        <taxon>Hemiptera</taxon>
        <taxon>Sternorrhyncha</taxon>
        <taxon>Aphidomorpha</taxon>
        <taxon>Aphidoidea</taxon>
        <taxon>Aphididae</taxon>
        <taxon>Lachninae</taxon>
        <taxon>Cinara</taxon>
    </lineage>
</organism>
<evidence type="ECO:0000313" key="2">
    <source>
        <dbReference type="EMBL" id="VVC43772.1"/>
    </source>
</evidence>
<dbReference type="GO" id="GO:0005634">
    <property type="term" value="C:nucleus"/>
    <property type="evidence" value="ECO:0007669"/>
    <property type="project" value="TreeGrafter"/>
</dbReference>
<dbReference type="PANTHER" id="PTHR12298">
    <property type="entry name" value="PCDC2 PROGRAMMED CELL DEATH PROTEIN 2 -RELATED"/>
    <property type="match status" value="1"/>
</dbReference>
<name>A0A5E4NFR6_9HEMI</name>
<dbReference type="OrthoDB" id="443682at2759"/>
<dbReference type="PANTHER" id="PTHR12298:SF4">
    <property type="entry name" value="PROGRAMMED CELL DEATH PROTEIN 2"/>
    <property type="match status" value="1"/>
</dbReference>
<dbReference type="Pfam" id="PF04194">
    <property type="entry name" value="PDCD2_C"/>
    <property type="match status" value="1"/>
</dbReference>
<dbReference type="Proteomes" id="UP000325440">
    <property type="component" value="Unassembled WGS sequence"/>
</dbReference>
<feature type="domain" description="Programmed cell death protein 2 C-terminal" evidence="1">
    <location>
        <begin position="229"/>
        <end position="333"/>
    </location>
</feature>
<dbReference type="AlphaFoldDB" id="A0A5E4NFR6"/>